<keyword evidence="5" id="KW-0574">Periplasm</keyword>
<organism evidence="6 7">
    <name type="scientific">Mesorhizobium ciceri biovar biserrulae (strain HAMBI 2942 / LMG 23838 / WSM1271)</name>
    <dbReference type="NCBI Taxonomy" id="765698"/>
    <lineage>
        <taxon>Bacteria</taxon>
        <taxon>Pseudomonadati</taxon>
        <taxon>Pseudomonadota</taxon>
        <taxon>Alphaproteobacteria</taxon>
        <taxon>Hyphomicrobiales</taxon>
        <taxon>Phyllobacteriaceae</taxon>
        <taxon>Mesorhizobium</taxon>
    </lineage>
</organism>
<dbReference type="CDD" id="cd14750">
    <property type="entry name" value="PBP2_TMBP"/>
    <property type="match status" value="1"/>
</dbReference>
<dbReference type="Pfam" id="PF01547">
    <property type="entry name" value="SBP_bac_1"/>
    <property type="match status" value="1"/>
</dbReference>
<dbReference type="AlphaFoldDB" id="E8TK41"/>
<evidence type="ECO:0000256" key="5">
    <source>
        <dbReference type="ARBA" id="ARBA00022764"/>
    </source>
</evidence>
<dbReference type="InterPro" id="IPR050490">
    <property type="entry name" value="Bact_solute-bd_prot1"/>
</dbReference>
<dbReference type="PANTHER" id="PTHR43649">
    <property type="entry name" value="ARABINOSE-BINDING PROTEIN-RELATED"/>
    <property type="match status" value="1"/>
</dbReference>
<dbReference type="KEGG" id="mci:Mesci_2264"/>
<dbReference type="PANTHER" id="PTHR43649:SF34">
    <property type="entry name" value="ABC TRANSPORTER PERIPLASMIC-BINDING PROTEIN YCJN-RELATED"/>
    <property type="match status" value="1"/>
</dbReference>
<evidence type="ECO:0000256" key="1">
    <source>
        <dbReference type="ARBA" id="ARBA00004418"/>
    </source>
</evidence>
<dbReference type="InterPro" id="IPR006059">
    <property type="entry name" value="SBP"/>
</dbReference>
<protein>
    <submittedName>
        <fullName evidence="6">Extracellular solute-binding protein family 1</fullName>
    </submittedName>
</protein>
<dbReference type="SUPFAM" id="SSF53850">
    <property type="entry name" value="Periplasmic binding protein-like II"/>
    <property type="match status" value="1"/>
</dbReference>
<dbReference type="Proteomes" id="UP000007471">
    <property type="component" value="Chromosome"/>
</dbReference>
<comment type="subcellular location">
    <subcellularLocation>
        <location evidence="1">Periplasm</location>
    </subcellularLocation>
</comment>
<reference evidence="7" key="1">
    <citation type="submission" date="2011-01" db="EMBL/GenBank/DDBJ databases">
        <title>Complete sequence of chromosome of Mesorhizobium ciceri bv. biserrulae WSM1271.</title>
        <authorList>
            <person name="Lucas S."/>
            <person name="Copeland A."/>
            <person name="Lapidus A."/>
            <person name="Cheng J.-F."/>
            <person name="Goodwin L."/>
            <person name="Pitluck S."/>
            <person name="Teshima H."/>
            <person name="Detter J.C."/>
            <person name="Han C."/>
            <person name="Tapia R."/>
            <person name="Land M."/>
            <person name="Hauser L."/>
            <person name="Kyrpides N."/>
            <person name="Ivanova N."/>
            <person name="Nandasena K."/>
            <person name="Reeve W.G."/>
            <person name="Howieson J.G."/>
            <person name="O'Hara G."/>
            <person name="Tiwari R.P."/>
            <person name="Woyke T."/>
        </authorList>
    </citation>
    <scope>NUCLEOTIDE SEQUENCE [LARGE SCALE GENOMIC DNA]</scope>
    <source>
        <strain evidence="7">HAMBI 2942 / LMG 23838 / WSM1271</strain>
    </source>
</reference>
<sequence length="468" mass="50461">MGVASRRNGAIWEPKAPLRIQWKAGSDKLPARGVFPVAGCGGTSITMKFSHAFLALGVAAMLIGTPARAVELSMVSGDTGDGIKVLREILDRYEKDSGNKVSIVVMPTSGTDQFGQYRLWLAAGNSDIDVYQTDVIWAPQLASQLVDLTAATKDVVAEHFPSIIQSQTVNGKLVALPIFTDAPALYYRKDLLDKYGAKVPATWKELADTARLVMDKERAAGNRDIWGFVFQGNAYEGLTCDALEWVMSNGGGQIIEPDGSISISNPKAAAVLDMVKGWVGTIAPPGVLAYQEEESRGVWQTGNAVFMRNWPYAYALGNGEGSPIKGKFDVAPLPAGTGEGARPVATLGGWNLAVSKYSKHPDAAIELVKFIASPAMQKYRALKTSNLPTIQALYDDADIARQHPIIPRWKQIFLNAVPRPSAATRIKYNEASSQFWNAVHNILSGDGTAADNLADLEATLTKLKGRGW</sequence>
<name>E8TK41_MESCW</name>
<evidence type="ECO:0000256" key="2">
    <source>
        <dbReference type="ARBA" id="ARBA00008520"/>
    </source>
</evidence>
<evidence type="ECO:0000256" key="4">
    <source>
        <dbReference type="ARBA" id="ARBA00022729"/>
    </source>
</evidence>
<accession>E8TK41</accession>
<evidence type="ECO:0000313" key="6">
    <source>
        <dbReference type="EMBL" id="ADV11413.1"/>
    </source>
</evidence>
<dbReference type="PATRIC" id="fig|765698.3.peg.2734"/>
<dbReference type="EMBL" id="CP002447">
    <property type="protein sequence ID" value="ADV11413.1"/>
    <property type="molecule type" value="Genomic_DNA"/>
</dbReference>
<dbReference type="Gene3D" id="3.40.190.10">
    <property type="entry name" value="Periplasmic binding protein-like II"/>
    <property type="match status" value="2"/>
</dbReference>
<dbReference type="GO" id="GO:0042597">
    <property type="term" value="C:periplasmic space"/>
    <property type="evidence" value="ECO:0007669"/>
    <property type="project" value="UniProtKB-SubCell"/>
</dbReference>
<keyword evidence="3" id="KW-0813">Transport</keyword>
<dbReference type="HOGENOM" id="CLU_031285_9_1_5"/>
<comment type="similarity">
    <text evidence="2">Belongs to the bacterial solute-binding protein 1 family.</text>
</comment>
<dbReference type="OrthoDB" id="9808332at2"/>
<dbReference type="eggNOG" id="COG1653">
    <property type="taxonomic scope" value="Bacteria"/>
</dbReference>
<keyword evidence="4" id="KW-0732">Signal</keyword>
<proteinExistence type="inferred from homology"/>
<evidence type="ECO:0000313" key="7">
    <source>
        <dbReference type="Proteomes" id="UP000007471"/>
    </source>
</evidence>
<evidence type="ECO:0000256" key="3">
    <source>
        <dbReference type="ARBA" id="ARBA00022448"/>
    </source>
</evidence>
<dbReference type="STRING" id="765698.Mesci_2264"/>
<gene>
    <name evidence="6" type="ordered locus">Mesci_2264</name>
</gene>